<protein>
    <submittedName>
        <fullName evidence="11">Flagellar biosynthesis protein FlgH</fullName>
    </submittedName>
</protein>
<dbReference type="GO" id="GO:0071973">
    <property type="term" value="P:bacterial-type flagellum-dependent cell motility"/>
    <property type="evidence" value="ECO:0007669"/>
    <property type="project" value="InterPro"/>
</dbReference>
<evidence type="ECO:0000313" key="12">
    <source>
        <dbReference type="Proteomes" id="UP000244913"/>
    </source>
</evidence>
<comment type="similarity">
    <text evidence="4">Belongs to the FlgH family.</text>
</comment>
<dbReference type="Proteomes" id="UP000244913">
    <property type="component" value="Unassembled WGS sequence"/>
</dbReference>
<gene>
    <name evidence="11" type="ORF">DDF65_11015</name>
</gene>
<dbReference type="Pfam" id="PF02107">
    <property type="entry name" value="FlgH"/>
    <property type="match status" value="1"/>
</dbReference>
<keyword evidence="8" id="KW-0998">Cell outer membrane</keyword>
<dbReference type="EMBL" id="QDKP01000034">
    <property type="protein sequence ID" value="PVM82853.1"/>
    <property type="molecule type" value="Genomic_DNA"/>
</dbReference>
<keyword evidence="6" id="KW-0472">Membrane</keyword>
<evidence type="ECO:0000256" key="1">
    <source>
        <dbReference type="ARBA" id="ARBA00002591"/>
    </source>
</evidence>
<dbReference type="GO" id="GO:0009279">
    <property type="term" value="C:cell outer membrane"/>
    <property type="evidence" value="ECO:0007669"/>
    <property type="project" value="UniProtKB-SubCell"/>
</dbReference>
<keyword evidence="11" id="KW-0282">Flagellum</keyword>
<organism evidence="11 12">
    <name type="scientific">Caulobacter radicis</name>
    <dbReference type="NCBI Taxonomy" id="2172650"/>
    <lineage>
        <taxon>Bacteria</taxon>
        <taxon>Pseudomonadati</taxon>
        <taxon>Pseudomonadota</taxon>
        <taxon>Alphaproteobacteria</taxon>
        <taxon>Caulobacterales</taxon>
        <taxon>Caulobacteraceae</taxon>
        <taxon>Caulobacter</taxon>
    </lineage>
</organism>
<keyword evidence="11" id="KW-0966">Cell projection</keyword>
<comment type="caution">
    <text evidence="11">The sequence shown here is derived from an EMBL/GenBank/DDBJ whole genome shotgun (WGS) entry which is preliminary data.</text>
</comment>
<keyword evidence="12" id="KW-1185">Reference proteome</keyword>
<evidence type="ECO:0000256" key="6">
    <source>
        <dbReference type="ARBA" id="ARBA00023136"/>
    </source>
</evidence>
<evidence type="ECO:0000256" key="8">
    <source>
        <dbReference type="ARBA" id="ARBA00023237"/>
    </source>
</evidence>
<keyword evidence="11" id="KW-0969">Cilium</keyword>
<reference evidence="11 12" key="1">
    <citation type="submission" date="2018-04" db="EMBL/GenBank/DDBJ databases">
        <title>The genome sequence of Caulobacter sp. 736.</title>
        <authorList>
            <person name="Gao J."/>
            <person name="Sun J."/>
        </authorList>
    </citation>
    <scope>NUCLEOTIDE SEQUENCE [LARGE SCALE GENOMIC DNA]</scope>
    <source>
        <strain evidence="11 12">736</strain>
    </source>
</reference>
<evidence type="ECO:0000256" key="4">
    <source>
        <dbReference type="ARBA" id="ARBA00006929"/>
    </source>
</evidence>
<comment type="function">
    <text evidence="1">Assembles around the rod to form the L-ring and probably protects the motor/basal body from shearing forces during rotation.</text>
</comment>
<dbReference type="PANTHER" id="PTHR34933">
    <property type="entry name" value="FLAGELLAR L-RING PROTEIN"/>
    <property type="match status" value="1"/>
</dbReference>
<dbReference type="RefSeq" id="WP_116491095.1">
    <property type="nucleotide sequence ID" value="NZ_QDKO01000042.1"/>
</dbReference>
<feature type="chain" id="PRO_5043160932" evidence="10">
    <location>
        <begin position="28"/>
        <end position="198"/>
    </location>
</feature>
<comment type="subcellular location">
    <subcellularLocation>
        <location evidence="2">Bacterial flagellum basal body</location>
    </subcellularLocation>
    <subcellularLocation>
        <location evidence="3">Cell outer membrane</location>
    </subcellularLocation>
</comment>
<dbReference type="GO" id="GO:0003774">
    <property type="term" value="F:cytoskeletal motor activity"/>
    <property type="evidence" value="ECO:0007669"/>
    <property type="project" value="InterPro"/>
</dbReference>
<accession>A0A2T9JL41</accession>
<dbReference type="PANTHER" id="PTHR34933:SF1">
    <property type="entry name" value="FLAGELLAR L-RING PROTEIN"/>
    <property type="match status" value="1"/>
</dbReference>
<dbReference type="AlphaFoldDB" id="A0A2T9JGN1"/>
<keyword evidence="7" id="KW-0975">Bacterial flagellum</keyword>
<evidence type="ECO:0000313" key="11">
    <source>
        <dbReference type="EMBL" id="PVM82853.1"/>
    </source>
</evidence>
<keyword evidence="5 10" id="KW-0732">Signal</keyword>
<feature type="region of interest" description="Disordered" evidence="9">
    <location>
        <begin position="63"/>
        <end position="101"/>
    </location>
</feature>
<evidence type="ECO:0000256" key="9">
    <source>
        <dbReference type="SAM" id="MobiDB-lite"/>
    </source>
</evidence>
<dbReference type="InterPro" id="IPR000527">
    <property type="entry name" value="Flag_Lring"/>
</dbReference>
<proteinExistence type="inferred from homology"/>
<accession>A0A2T9JGN1</accession>
<feature type="signal peptide" evidence="10">
    <location>
        <begin position="1"/>
        <end position="27"/>
    </location>
</feature>
<evidence type="ECO:0000256" key="5">
    <source>
        <dbReference type="ARBA" id="ARBA00022729"/>
    </source>
</evidence>
<evidence type="ECO:0000256" key="3">
    <source>
        <dbReference type="ARBA" id="ARBA00004442"/>
    </source>
</evidence>
<sequence>MSVVPTATRAAVAALAVAITPIGPALASDLYKPSNWSAMASDRQAEQVGDTLTVVIYESSSATNSAQTGSRKNHRVSGDARSGSTGGKSAQLNLGGEYEGSGQTGRSGKLLAQISVTVDAVLPNGDLHVAGEQVLNINGDRTFIRLKGRARRNDISRDNAIVSSRLADVMIDYDGSGFVARSGKPGAAARIFNWLGLL</sequence>
<name>A0A2T9JGN1_9CAUL</name>
<evidence type="ECO:0000256" key="10">
    <source>
        <dbReference type="SAM" id="SignalP"/>
    </source>
</evidence>
<evidence type="ECO:0000256" key="2">
    <source>
        <dbReference type="ARBA" id="ARBA00004117"/>
    </source>
</evidence>
<dbReference type="GO" id="GO:0009427">
    <property type="term" value="C:bacterial-type flagellum basal body, distal rod, L ring"/>
    <property type="evidence" value="ECO:0007669"/>
    <property type="project" value="InterPro"/>
</dbReference>
<evidence type="ECO:0000256" key="7">
    <source>
        <dbReference type="ARBA" id="ARBA00023143"/>
    </source>
</evidence>
<dbReference type="PRINTS" id="PR01008">
    <property type="entry name" value="FLGLRINGFLGH"/>
</dbReference>